<dbReference type="InterPro" id="IPR006626">
    <property type="entry name" value="PbH1"/>
</dbReference>
<organism evidence="3">
    <name type="scientific">Amphimedon queenslandica</name>
    <name type="common">Sponge</name>
    <dbReference type="NCBI Taxonomy" id="400682"/>
    <lineage>
        <taxon>Eukaryota</taxon>
        <taxon>Metazoa</taxon>
        <taxon>Porifera</taxon>
        <taxon>Demospongiae</taxon>
        <taxon>Heteroscleromorpha</taxon>
        <taxon>Haplosclerida</taxon>
        <taxon>Niphatidae</taxon>
        <taxon>Amphimedon</taxon>
    </lineage>
</organism>
<name>A0A1X7UF08_AMPQE</name>
<dbReference type="EnsemblMetazoa" id="Aqu2.1.26367_001">
    <property type="protein sequence ID" value="Aqu2.1.26367_001"/>
    <property type="gene ID" value="Aqu2.1.26367"/>
</dbReference>
<keyword evidence="1" id="KW-0812">Transmembrane</keyword>
<evidence type="ECO:0008006" key="4">
    <source>
        <dbReference type="Google" id="ProtNLM"/>
    </source>
</evidence>
<dbReference type="AlphaFoldDB" id="A0A1X7UF08"/>
<evidence type="ECO:0000256" key="2">
    <source>
        <dbReference type="SAM" id="SignalP"/>
    </source>
</evidence>
<feature type="transmembrane region" description="Helical" evidence="1">
    <location>
        <begin position="911"/>
        <end position="930"/>
    </location>
</feature>
<feature type="transmembrane region" description="Helical" evidence="1">
    <location>
        <begin position="1085"/>
        <end position="1104"/>
    </location>
</feature>
<dbReference type="InterPro" id="IPR011050">
    <property type="entry name" value="Pectin_lyase_fold/virulence"/>
</dbReference>
<feature type="signal peptide" evidence="2">
    <location>
        <begin position="1"/>
        <end position="18"/>
    </location>
</feature>
<dbReference type="InParanoid" id="A0A1X7UF08"/>
<evidence type="ECO:0000313" key="3">
    <source>
        <dbReference type="EnsemblMetazoa" id="Aqu2.1.26367_001"/>
    </source>
</evidence>
<proteinExistence type="predicted"/>
<evidence type="ECO:0000256" key="1">
    <source>
        <dbReference type="SAM" id="Phobius"/>
    </source>
</evidence>
<sequence>MFLAIFYLLSALIAVCSCRNHHKHHYVLPTVPGEGSGSYDYCYNRSNATCHTLSYHSQLLMDDHYHDNKSSDMSFILLPGVHILNSSLLFRNLNSVSFIGHEGQMNRSNDSSIRHSEVTLSCSGNATYSAFTLDSVQHVSIAGFTITGCGNGILLTNVSSFKMLSVSILNSAGSGIMYTKNEGKGTVMMYDCFFFKNCQHGSQCFHASIKGNNSIVSANVTHTSFSTGLHTLAGLYIDINSTENTTTNCTTGDYQEYSTVQITRCSFLNNSAPNGGLNIKTILTNVYITGSTFSANNFSRGDSLPVASGLTLSTLNSNIVSLHKLNVSGNTGRGAYVEVQCERKTKCFPLTICDSVFERNTASYGGGLLIVSLFVNIELNNVAIFSNTYNHASDYDNHYSSLLCYCSHLNRRKVKISGLKVIGNEMTGVLSIMCELVFSNDASIIANNTSPHNGGGIWLDNKSSAKTISNKGGVVELINNTAVKGGGIYSESYSLLREVYPFRVPACQTGLLRAHFTNNTAIVAGNDVYGGNVFECRKNNDIDSFFDVLDCNESTPLLNKFSKPISSAISSNPYGVCTCTEANGVNCSSRSIQKEVYPGGRVYLSLVTVGMCGGISPSVLTMETNSVNVTLGNSKQETGTQCKNFSYTVKQFGQETDNSFMTIGTTGSSYYFDDSPLTVHIKFLSCPHGFQLKSGECVCDPALEKAEDIQCNVSWAEYPIRQSQNRWIYYDQDYNCTIVHENCPVNYCKTTETYLSIDDPDTQCTQNRSGTLCGSCSTGLSLMLGSNRCYKCNNKYLSLILVFIVAGVALVAFLLVTNLTVSVGSINGLLFYANTFKLNAITFYSNDANLPVLSQFISWLNLDLGIETCFIDGLDGYWKTWLQFVFPVYIWLIVGAIIIGSHYSGRLSRIFGNNNVPVLATLILMSYSKILRSVTRSLMFSSIKCSDKYTHHVWSIDANIEYFSFKHSILFLMSVVFLLVGMIYTGLVFSSQWLQRLNCKICCRTDPMFKLKPLIDAYTGPFKDKYRFWTGLLLVSRALIASIFSYTTGSAIHLNDFIIVVLCGILIWLSSGGIYRETIVGRIELIYIVNILMLSLLTMLSNHLEWGINPYLTGVSVSISLVLFLLTIIAHTHIAIKKRFPSYWYWCAKKSRTESHEDALHLLLDSRATSDDESETDCYSPSAIVQRRESLIFDFEM</sequence>
<feature type="transmembrane region" description="Helical" evidence="1">
    <location>
        <begin position="881"/>
        <end position="899"/>
    </location>
</feature>
<keyword evidence="1" id="KW-1133">Transmembrane helix</keyword>
<feature type="transmembrane region" description="Helical" evidence="1">
    <location>
        <begin position="969"/>
        <end position="990"/>
    </location>
</feature>
<keyword evidence="1" id="KW-0472">Membrane</keyword>
<dbReference type="OrthoDB" id="5989148at2759"/>
<feature type="transmembrane region" description="Helical" evidence="1">
    <location>
        <begin position="796"/>
        <end position="817"/>
    </location>
</feature>
<keyword evidence="2" id="KW-0732">Signal</keyword>
<dbReference type="SMART" id="SM00710">
    <property type="entry name" value="PbH1"/>
    <property type="match status" value="8"/>
</dbReference>
<feature type="chain" id="PRO_5010883199" description="Right handed beta helix domain-containing protein" evidence="2">
    <location>
        <begin position="19"/>
        <end position="1197"/>
    </location>
</feature>
<feature type="transmembrane region" description="Helical" evidence="1">
    <location>
        <begin position="1110"/>
        <end position="1130"/>
    </location>
</feature>
<protein>
    <recommendedName>
        <fullName evidence="4">Right handed beta helix domain-containing protein</fullName>
    </recommendedName>
</protein>
<reference evidence="3" key="1">
    <citation type="submission" date="2017-05" db="UniProtKB">
        <authorList>
            <consortium name="EnsemblMetazoa"/>
        </authorList>
    </citation>
    <scope>IDENTIFICATION</scope>
</reference>
<dbReference type="SUPFAM" id="SSF51126">
    <property type="entry name" value="Pectin lyase-like"/>
    <property type="match status" value="1"/>
</dbReference>
<feature type="transmembrane region" description="Helical" evidence="1">
    <location>
        <begin position="1028"/>
        <end position="1046"/>
    </location>
</feature>
<accession>A0A1X7UF08</accession>
<feature type="transmembrane region" description="Helical" evidence="1">
    <location>
        <begin position="1052"/>
        <end position="1073"/>
    </location>
</feature>
<feature type="transmembrane region" description="Helical" evidence="1">
    <location>
        <begin position="829"/>
        <end position="846"/>
    </location>
</feature>